<comment type="caution">
    <text evidence="2">The sequence shown here is derived from an EMBL/GenBank/DDBJ whole genome shotgun (WGS) entry which is preliminary data.</text>
</comment>
<evidence type="ECO:0000256" key="1">
    <source>
        <dbReference type="SAM" id="MobiDB-lite"/>
    </source>
</evidence>
<dbReference type="Proteomes" id="UP000037035">
    <property type="component" value="Unassembled WGS sequence"/>
</dbReference>
<dbReference type="VEuPathDB" id="FungiDB:VP01_4146g1"/>
<reference evidence="2 3" key="1">
    <citation type="submission" date="2015-08" db="EMBL/GenBank/DDBJ databases">
        <title>Next Generation Sequencing and Analysis of the Genome of Puccinia sorghi L Schw, the Causal Agent of Maize Common Rust.</title>
        <authorList>
            <person name="Rochi L."/>
            <person name="Burguener G."/>
            <person name="Darino M."/>
            <person name="Turjanski A."/>
            <person name="Kreff E."/>
            <person name="Dieguez M.J."/>
            <person name="Sacco F."/>
        </authorList>
    </citation>
    <scope>NUCLEOTIDE SEQUENCE [LARGE SCALE GENOMIC DNA]</scope>
    <source>
        <strain evidence="2 3">RO10H11247</strain>
    </source>
</reference>
<keyword evidence="3" id="KW-1185">Reference proteome</keyword>
<protein>
    <submittedName>
        <fullName evidence="2">Uncharacterized protein</fullName>
    </submittedName>
</protein>
<feature type="compositionally biased region" description="Polar residues" evidence="1">
    <location>
        <begin position="32"/>
        <end position="46"/>
    </location>
</feature>
<feature type="region of interest" description="Disordered" evidence="1">
    <location>
        <begin position="32"/>
        <end position="59"/>
    </location>
</feature>
<dbReference type="AlphaFoldDB" id="A0A0L6UR25"/>
<organism evidence="2 3">
    <name type="scientific">Puccinia sorghi</name>
    <dbReference type="NCBI Taxonomy" id="27349"/>
    <lineage>
        <taxon>Eukaryota</taxon>
        <taxon>Fungi</taxon>
        <taxon>Dikarya</taxon>
        <taxon>Basidiomycota</taxon>
        <taxon>Pucciniomycotina</taxon>
        <taxon>Pucciniomycetes</taxon>
        <taxon>Pucciniales</taxon>
        <taxon>Pucciniaceae</taxon>
        <taxon>Puccinia</taxon>
    </lineage>
</organism>
<name>A0A0L6UR25_9BASI</name>
<sequence>MEKFREHIEFMERLKNLGHTQEEIAKFFAEQFSKSRGGSDHPTFQEQSDDKSSEGIDSS</sequence>
<evidence type="ECO:0000313" key="2">
    <source>
        <dbReference type="EMBL" id="KNZ50979.1"/>
    </source>
</evidence>
<accession>A0A0L6UR25</accession>
<feature type="compositionally biased region" description="Basic and acidic residues" evidence="1">
    <location>
        <begin position="48"/>
        <end position="59"/>
    </location>
</feature>
<dbReference type="EMBL" id="LAVV01009220">
    <property type="protein sequence ID" value="KNZ50979.1"/>
    <property type="molecule type" value="Genomic_DNA"/>
</dbReference>
<proteinExistence type="predicted"/>
<gene>
    <name evidence="2" type="ORF">VP01_4146g1</name>
</gene>
<evidence type="ECO:0000313" key="3">
    <source>
        <dbReference type="Proteomes" id="UP000037035"/>
    </source>
</evidence>